<comment type="similarity">
    <text evidence="4">Belongs to the CobB/CobQ family. CobQ subfamily.</text>
</comment>
<dbReference type="GO" id="GO:0009236">
    <property type="term" value="P:cobalamin biosynthetic process"/>
    <property type="evidence" value="ECO:0007669"/>
    <property type="project" value="UniProtKB-UniRule"/>
</dbReference>
<evidence type="ECO:0000259" key="5">
    <source>
        <dbReference type="Pfam" id="PF01656"/>
    </source>
</evidence>
<dbReference type="OrthoDB" id="9808302at2"/>
<feature type="domain" description="CobQ/CobB/MinD/ParA nucleotide binding" evidence="5">
    <location>
        <begin position="17"/>
        <end position="243"/>
    </location>
</feature>
<dbReference type="RefSeq" id="WP_155303502.1">
    <property type="nucleotide sequence ID" value="NZ_AP021875.1"/>
</dbReference>
<evidence type="ECO:0000313" key="8">
    <source>
        <dbReference type="Proteomes" id="UP000427769"/>
    </source>
</evidence>
<dbReference type="SUPFAM" id="SSF52540">
    <property type="entry name" value="P-loop containing nucleoside triphosphate hydrolases"/>
    <property type="match status" value="1"/>
</dbReference>
<dbReference type="InterPro" id="IPR033949">
    <property type="entry name" value="CobQ_GATase1"/>
</dbReference>
<sequence>MHLDSPGNNQNYTAPCLAVFGTGSDVGKSVIGAALCRVFADRGVRVAPYKAQNMSNNSGVTPEGLEMGRAQIVQAEAAGIAPHVDMNPILLKPTSDVGSQVVLLGEAIGNQTAMAYHREKTRLVQAANAALDRLRRRYDLIVMEGAGSCAEVNLMDHDIVNFSVAEHADAPVILVGDIHRGGIFAQLVGTLECLPRNYRDRVAGFIVNRFRGDQRLFADGVSWIEEKTGRPVFGVLPWYDHIRIDPEDSVVIERPRSVSPDRDGKPAVAVIRIPHISNFSDFDPLADINGLQLHFLETPQDLSAFAAVILPGSKNTRFDLNWLKTSGWQSRLDAFYAEGGHVTGICGGYQMMGTRVHDPDGLEGPPGETPGLGLLPVETVLQAPKTTTLTRFSWDGIEGTGYEIHMGQTRRQKGRDLLCIAERNGKAVDDADGCLTDDRRAMGTYVHGLFDTPDLIRRWLEAVGLKGIDVPATGGLAAKQEQYTLLAEHFRRHIDVDRIAALMGIDWA</sequence>
<keyword evidence="8" id="KW-1185">Reference proteome</keyword>
<dbReference type="InterPro" id="IPR002586">
    <property type="entry name" value="CobQ/CobB/MinD/ParA_Nub-bd_dom"/>
</dbReference>
<accession>A0A5K7YYL8</accession>
<evidence type="ECO:0000313" key="7">
    <source>
        <dbReference type="EMBL" id="BBO74476.1"/>
    </source>
</evidence>
<dbReference type="Gene3D" id="3.40.50.300">
    <property type="entry name" value="P-loop containing nucleotide triphosphate hydrolases"/>
    <property type="match status" value="1"/>
</dbReference>
<evidence type="ECO:0000256" key="2">
    <source>
        <dbReference type="ARBA" id="ARBA00022573"/>
    </source>
</evidence>
<dbReference type="GO" id="GO:0015420">
    <property type="term" value="F:ABC-type vitamin B12 transporter activity"/>
    <property type="evidence" value="ECO:0007669"/>
    <property type="project" value="UniProtKB-UniRule"/>
</dbReference>
<feature type="active site" description="Nucleophile" evidence="4">
    <location>
        <position position="346"/>
    </location>
</feature>
<feature type="active site" evidence="4">
    <location>
        <position position="447"/>
    </location>
</feature>
<keyword evidence="2 4" id="KW-0169">Cobalamin biosynthesis</keyword>
<dbReference type="InterPro" id="IPR047045">
    <property type="entry name" value="CobQ_N"/>
</dbReference>
<evidence type="ECO:0000259" key="6">
    <source>
        <dbReference type="Pfam" id="PF07685"/>
    </source>
</evidence>
<dbReference type="GO" id="GO:0003824">
    <property type="term" value="F:catalytic activity"/>
    <property type="evidence" value="ECO:0007669"/>
    <property type="project" value="InterPro"/>
</dbReference>
<dbReference type="NCBIfam" id="TIGR00313">
    <property type="entry name" value="cobQ"/>
    <property type="match status" value="1"/>
</dbReference>
<evidence type="ECO:0000256" key="3">
    <source>
        <dbReference type="ARBA" id="ARBA00022962"/>
    </source>
</evidence>
<evidence type="ECO:0000256" key="4">
    <source>
        <dbReference type="HAMAP-Rule" id="MF_00028"/>
    </source>
</evidence>
<dbReference type="PANTHER" id="PTHR21343:SF1">
    <property type="entry name" value="COBYRIC ACID SYNTHASE"/>
    <property type="match status" value="1"/>
</dbReference>
<organism evidence="7 8">
    <name type="scientific">Desulfosarcina widdelii</name>
    <dbReference type="NCBI Taxonomy" id="947919"/>
    <lineage>
        <taxon>Bacteria</taxon>
        <taxon>Pseudomonadati</taxon>
        <taxon>Thermodesulfobacteriota</taxon>
        <taxon>Desulfobacteria</taxon>
        <taxon>Desulfobacterales</taxon>
        <taxon>Desulfosarcinaceae</taxon>
        <taxon>Desulfosarcina</taxon>
    </lineage>
</organism>
<dbReference type="InterPro" id="IPR004459">
    <property type="entry name" value="CobQ_synth"/>
</dbReference>
<dbReference type="CDD" id="cd05389">
    <property type="entry name" value="CobQ_N"/>
    <property type="match status" value="1"/>
</dbReference>
<gene>
    <name evidence="4 7" type="primary">cobQ</name>
    <name evidence="7" type="ORF">DSCW_18930</name>
</gene>
<dbReference type="NCBIfam" id="NF001989">
    <property type="entry name" value="PRK00784.1"/>
    <property type="match status" value="1"/>
</dbReference>
<reference evidence="7 8" key="1">
    <citation type="submission" date="2019-11" db="EMBL/GenBank/DDBJ databases">
        <title>Comparative genomics of hydrocarbon-degrading Desulfosarcina strains.</title>
        <authorList>
            <person name="Watanabe M."/>
            <person name="Kojima H."/>
            <person name="Fukui M."/>
        </authorList>
    </citation>
    <scope>NUCLEOTIDE SEQUENCE [LARGE SCALE GENOMIC DNA]</scope>
    <source>
        <strain evidence="7 8">PP31</strain>
    </source>
</reference>
<dbReference type="InterPro" id="IPR027417">
    <property type="entry name" value="P-loop_NTPase"/>
</dbReference>
<dbReference type="CDD" id="cd01750">
    <property type="entry name" value="GATase1_CobQ"/>
    <property type="match status" value="1"/>
</dbReference>
<dbReference type="Pfam" id="PF01656">
    <property type="entry name" value="CbiA"/>
    <property type="match status" value="1"/>
</dbReference>
<dbReference type="SUPFAM" id="SSF52317">
    <property type="entry name" value="Class I glutamine amidotransferase-like"/>
    <property type="match status" value="1"/>
</dbReference>
<keyword evidence="3 4" id="KW-0315">Glutamine amidotransferase</keyword>
<feature type="domain" description="CobB/CobQ-like glutamine amidotransferase" evidence="6">
    <location>
        <begin position="268"/>
        <end position="453"/>
    </location>
</feature>
<dbReference type="Proteomes" id="UP000427769">
    <property type="component" value="Chromosome"/>
</dbReference>
<name>A0A5K7YYL8_9BACT</name>
<comment type="pathway">
    <text evidence="1 4">Cofactor biosynthesis; adenosylcobalamin biosynthesis.</text>
</comment>
<dbReference type="HAMAP" id="MF_00028">
    <property type="entry name" value="CobQ"/>
    <property type="match status" value="1"/>
</dbReference>
<protein>
    <recommendedName>
        <fullName evidence="4">Cobyric acid synthase</fullName>
    </recommendedName>
</protein>
<dbReference type="Gene3D" id="3.40.50.880">
    <property type="match status" value="1"/>
</dbReference>
<dbReference type="EMBL" id="AP021875">
    <property type="protein sequence ID" value="BBO74476.1"/>
    <property type="molecule type" value="Genomic_DNA"/>
</dbReference>
<dbReference type="InterPro" id="IPR029062">
    <property type="entry name" value="Class_I_gatase-like"/>
</dbReference>
<evidence type="ECO:0000256" key="1">
    <source>
        <dbReference type="ARBA" id="ARBA00004953"/>
    </source>
</evidence>
<dbReference type="KEGG" id="dwd:DSCW_18930"/>
<dbReference type="InterPro" id="IPR011698">
    <property type="entry name" value="GATase_3"/>
</dbReference>
<dbReference type="Pfam" id="PF07685">
    <property type="entry name" value="GATase_3"/>
    <property type="match status" value="1"/>
</dbReference>
<dbReference type="PROSITE" id="PS51274">
    <property type="entry name" value="GATASE_COBBQ"/>
    <property type="match status" value="1"/>
</dbReference>
<dbReference type="AlphaFoldDB" id="A0A5K7YYL8"/>
<dbReference type="UniPathway" id="UPA00148"/>
<comment type="function">
    <text evidence="4">Catalyzes amidations at positions B, D, E, and G on adenosylcobyrinic A,C-diamide. NH(2) groups are provided by glutamine, and one molecule of ATP is hydrogenolyzed for each amidation.</text>
</comment>
<proteinExistence type="inferred from homology"/>
<dbReference type="PANTHER" id="PTHR21343">
    <property type="entry name" value="DETHIOBIOTIN SYNTHETASE"/>
    <property type="match status" value="1"/>
</dbReference>